<keyword evidence="3" id="KW-1185">Reference proteome</keyword>
<dbReference type="PROSITE" id="PS50238">
    <property type="entry name" value="RHOGAP"/>
    <property type="match status" value="1"/>
</dbReference>
<name>G2Q952_THET4</name>
<evidence type="ECO:0000313" key="2">
    <source>
        <dbReference type="EMBL" id="AEO56344.1"/>
    </source>
</evidence>
<sequence>KSDQRTKTKRSVGDLALQFMKGAKRDSLKNEDLQSLVRLCGSSKLYLPSEYSPASLLLPTCFRATVQYLVEHGAKTRGVFRIPGSARTVKALYDYYCAEGDAGEISSTTCWPNLPSHIKAGVHDVASTFKRLLSGLPGGILGSLSLLDALVAIQGQLKAEPDLGDTRQRKIRAKLIALAIGAVEPRLRRDLICAVFGLLCLIGSAAEKAPREDDDERPLSSSDLMGCEALGIVFGPLLVGDLLDSYSLVATGSTSDPKLLSVTVYEGKKECRRLEASEGVHQTPPPVDLIYMANNVTKMLITDWREVVRHMRSLWVSRS</sequence>
<dbReference type="SMART" id="SM00324">
    <property type="entry name" value="RhoGAP"/>
    <property type="match status" value="1"/>
</dbReference>
<dbReference type="GO" id="GO:0005096">
    <property type="term" value="F:GTPase activator activity"/>
    <property type="evidence" value="ECO:0007669"/>
    <property type="project" value="TreeGrafter"/>
</dbReference>
<dbReference type="RefSeq" id="XP_003661589.1">
    <property type="nucleotide sequence ID" value="XM_003661541.1"/>
</dbReference>
<dbReference type="OMA" id="KIHVAND"/>
<dbReference type="CDD" id="cd00159">
    <property type="entry name" value="RhoGAP"/>
    <property type="match status" value="1"/>
</dbReference>
<organism evidence="2 3">
    <name type="scientific">Thermothelomyces thermophilus (strain ATCC 42464 / BCRC 31852 / DSM 1799)</name>
    <name type="common">Sporotrichum thermophile</name>
    <dbReference type="NCBI Taxonomy" id="573729"/>
    <lineage>
        <taxon>Eukaryota</taxon>
        <taxon>Fungi</taxon>
        <taxon>Dikarya</taxon>
        <taxon>Ascomycota</taxon>
        <taxon>Pezizomycotina</taxon>
        <taxon>Sordariomycetes</taxon>
        <taxon>Sordariomycetidae</taxon>
        <taxon>Sordariales</taxon>
        <taxon>Chaetomiaceae</taxon>
        <taxon>Thermothelomyces</taxon>
    </lineage>
</organism>
<dbReference type="EMBL" id="CP003003">
    <property type="protein sequence ID" value="AEO56344.1"/>
    <property type="molecule type" value="Genomic_DNA"/>
</dbReference>
<dbReference type="PANTHER" id="PTHR45808:SF2">
    <property type="entry name" value="RHO GTPASE-ACTIVATING PROTEIN 68F"/>
    <property type="match status" value="1"/>
</dbReference>
<feature type="domain" description="Rho-GAP" evidence="1">
    <location>
        <begin position="45"/>
        <end position="271"/>
    </location>
</feature>
<dbReference type="InParanoid" id="G2Q952"/>
<dbReference type="SUPFAM" id="SSF48350">
    <property type="entry name" value="GTPase activation domain, GAP"/>
    <property type="match status" value="1"/>
</dbReference>
<dbReference type="OrthoDB" id="9994905at2759"/>
<dbReference type="AlphaFoldDB" id="G2Q952"/>
<proteinExistence type="predicted"/>
<dbReference type="GO" id="GO:0007264">
    <property type="term" value="P:small GTPase-mediated signal transduction"/>
    <property type="evidence" value="ECO:0007669"/>
    <property type="project" value="TreeGrafter"/>
</dbReference>
<gene>
    <name evidence="2" type="ORF">MYCTH_2019888</name>
</gene>
<dbReference type="HOGENOM" id="CLU_035249_0_0_1"/>
<feature type="non-terminal residue" evidence="2">
    <location>
        <position position="319"/>
    </location>
</feature>
<dbReference type="Gene3D" id="1.10.555.10">
    <property type="entry name" value="Rho GTPase activation protein"/>
    <property type="match status" value="1"/>
</dbReference>
<dbReference type="Proteomes" id="UP000007322">
    <property type="component" value="Chromosome 2"/>
</dbReference>
<feature type="non-terminal residue" evidence="2">
    <location>
        <position position="1"/>
    </location>
</feature>
<protein>
    <recommendedName>
        <fullName evidence="1">Rho-GAP domain-containing protein</fullName>
    </recommendedName>
</protein>
<reference evidence="2 3" key="1">
    <citation type="journal article" date="2011" name="Nat. Biotechnol.">
        <title>Comparative genomic analysis of the thermophilic biomass-degrading fungi Myceliophthora thermophila and Thielavia terrestris.</title>
        <authorList>
            <person name="Berka R.M."/>
            <person name="Grigoriev I.V."/>
            <person name="Otillar R."/>
            <person name="Salamov A."/>
            <person name="Grimwood J."/>
            <person name="Reid I."/>
            <person name="Ishmael N."/>
            <person name="John T."/>
            <person name="Darmond C."/>
            <person name="Moisan M.-C."/>
            <person name="Henrissat B."/>
            <person name="Coutinho P.M."/>
            <person name="Lombard V."/>
            <person name="Natvig D.O."/>
            <person name="Lindquist E."/>
            <person name="Schmutz J."/>
            <person name="Lucas S."/>
            <person name="Harris P."/>
            <person name="Powlowski J."/>
            <person name="Bellemare A."/>
            <person name="Taylor D."/>
            <person name="Butler G."/>
            <person name="de Vries R.P."/>
            <person name="Allijn I.E."/>
            <person name="van den Brink J."/>
            <person name="Ushinsky S."/>
            <person name="Storms R."/>
            <person name="Powell A.J."/>
            <person name="Paulsen I.T."/>
            <person name="Elbourne L.D.H."/>
            <person name="Baker S.E."/>
            <person name="Magnuson J."/>
            <person name="LaBoissiere S."/>
            <person name="Clutterbuck A.J."/>
            <person name="Martinez D."/>
            <person name="Wogulis M."/>
            <person name="de Leon A.L."/>
            <person name="Rey M.W."/>
            <person name="Tsang A."/>
        </authorList>
    </citation>
    <scope>NUCLEOTIDE SEQUENCE [LARGE SCALE GENOMIC DNA]</scope>
    <source>
        <strain evidence="3">ATCC 42464 / BCRC 31852 / DSM 1799</strain>
    </source>
</reference>
<dbReference type="STRING" id="573729.G2Q952"/>
<evidence type="ECO:0000259" key="1">
    <source>
        <dbReference type="PROSITE" id="PS50238"/>
    </source>
</evidence>
<dbReference type="eggNOG" id="ENOG502SAYM">
    <property type="taxonomic scope" value="Eukaryota"/>
</dbReference>
<dbReference type="InterPro" id="IPR000198">
    <property type="entry name" value="RhoGAP_dom"/>
</dbReference>
<evidence type="ECO:0000313" key="3">
    <source>
        <dbReference type="Proteomes" id="UP000007322"/>
    </source>
</evidence>
<dbReference type="GO" id="GO:0005737">
    <property type="term" value="C:cytoplasm"/>
    <property type="evidence" value="ECO:0007669"/>
    <property type="project" value="TreeGrafter"/>
</dbReference>
<dbReference type="Pfam" id="PF00620">
    <property type="entry name" value="RhoGAP"/>
    <property type="match status" value="1"/>
</dbReference>
<dbReference type="KEGG" id="mtm:MYCTH_2019888"/>
<dbReference type="GeneID" id="11510394"/>
<dbReference type="InterPro" id="IPR008936">
    <property type="entry name" value="Rho_GTPase_activation_prot"/>
</dbReference>
<accession>G2Q952</accession>
<dbReference type="VEuPathDB" id="FungiDB:MYCTH_2019888"/>
<dbReference type="PANTHER" id="PTHR45808">
    <property type="entry name" value="RHO GTPASE-ACTIVATING PROTEIN 68F"/>
    <property type="match status" value="1"/>
</dbReference>